<dbReference type="Proteomes" id="UP000254571">
    <property type="component" value="Unassembled WGS sequence"/>
</dbReference>
<dbReference type="EMBL" id="UGMX01000002">
    <property type="protein sequence ID" value="STW09640.1"/>
    <property type="molecule type" value="Genomic_DNA"/>
</dbReference>
<feature type="chain" id="PRO_5028850715" evidence="1">
    <location>
        <begin position="21"/>
        <end position="163"/>
    </location>
</feature>
<dbReference type="GO" id="GO:0003676">
    <property type="term" value="F:nucleic acid binding"/>
    <property type="evidence" value="ECO:0007669"/>
    <property type="project" value="InterPro"/>
</dbReference>
<dbReference type="Gene3D" id="3.40.570.10">
    <property type="entry name" value="Extracellular Endonuclease, subunit A"/>
    <property type="match status" value="2"/>
</dbReference>
<feature type="domain" description="DNA/RNA non-specific endonuclease/pyrophosphatase/phosphodiesterase" evidence="2">
    <location>
        <begin position="27"/>
        <end position="114"/>
    </location>
</feature>
<name>A0A7H4PB25_9ENTR</name>
<dbReference type="InterPro" id="IPR001604">
    <property type="entry name" value="Endo_G_ENPP1-like_dom"/>
</dbReference>
<keyword evidence="3" id="KW-0255">Endonuclease</keyword>
<dbReference type="GO" id="GO:0004519">
    <property type="term" value="F:endonuclease activity"/>
    <property type="evidence" value="ECO:0007669"/>
    <property type="project" value="UniProtKB-KW"/>
</dbReference>
<evidence type="ECO:0000313" key="4">
    <source>
        <dbReference type="Proteomes" id="UP000254571"/>
    </source>
</evidence>
<sequence length="163" mass="17562">MKLFRIFSVLPSLFFAAACAAGLSHVDNCEVGCSTGGSDQTLVRKAYTLNNNSRSKFANWVAYKITKTSLASGCSRSWKRDPDLPAADTLTPAAYKGASAALAVDRGHQATPKSASFCDYQVTVEEIERRTHPALSFWSALPAGIARRLKSRKGTLAKEMGCP</sequence>
<evidence type="ECO:0000259" key="2">
    <source>
        <dbReference type="Pfam" id="PF01223"/>
    </source>
</evidence>
<gene>
    <name evidence="3" type="primary">nucA</name>
    <name evidence="3" type="ORF">NCTC9149_06139</name>
</gene>
<dbReference type="PROSITE" id="PS51257">
    <property type="entry name" value="PROKAR_LIPOPROTEIN"/>
    <property type="match status" value="1"/>
</dbReference>
<dbReference type="AlphaFoldDB" id="A0A7H4PB25"/>
<accession>A0A7H4PB25</accession>
<dbReference type="GO" id="GO:0046872">
    <property type="term" value="F:metal ion binding"/>
    <property type="evidence" value="ECO:0007669"/>
    <property type="project" value="InterPro"/>
</dbReference>
<dbReference type="GO" id="GO:0016787">
    <property type="term" value="F:hydrolase activity"/>
    <property type="evidence" value="ECO:0007669"/>
    <property type="project" value="UniProtKB-KW"/>
</dbReference>
<evidence type="ECO:0000256" key="1">
    <source>
        <dbReference type="SAM" id="SignalP"/>
    </source>
</evidence>
<dbReference type="RefSeq" id="WP_325902893.1">
    <property type="nucleotide sequence ID" value="NZ_JAMWUA010000013.1"/>
</dbReference>
<reference evidence="3 4" key="1">
    <citation type="submission" date="2018-06" db="EMBL/GenBank/DDBJ databases">
        <authorList>
            <consortium name="Pathogen Informatics"/>
            <person name="Doyle S."/>
        </authorList>
    </citation>
    <scope>NUCLEOTIDE SEQUENCE [LARGE SCALE GENOMIC DNA]</scope>
    <source>
        <strain evidence="3 4">NCTC9149</strain>
    </source>
</reference>
<keyword evidence="3" id="KW-0540">Nuclease</keyword>
<dbReference type="EC" id="3.1.30.2" evidence="3"/>
<dbReference type="SUPFAM" id="SSF54060">
    <property type="entry name" value="His-Me finger endonucleases"/>
    <property type="match status" value="1"/>
</dbReference>
<keyword evidence="1" id="KW-0732">Signal</keyword>
<dbReference type="InterPro" id="IPR044925">
    <property type="entry name" value="His-Me_finger_sf"/>
</dbReference>
<dbReference type="InterPro" id="IPR044929">
    <property type="entry name" value="DNA/RNA_non-sp_Endonuclease_sf"/>
</dbReference>
<proteinExistence type="predicted"/>
<feature type="signal peptide" evidence="1">
    <location>
        <begin position="1"/>
        <end position="20"/>
    </location>
</feature>
<evidence type="ECO:0000313" key="3">
    <source>
        <dbReference type="EMBL" id="STW09640.1"/>
    </source>
</evidence>
<keyword evidence="3" id="KW-0378">Hydrolase</keyword>
<organism evidence="3 4">
    <name type="scientific">Klebsiella grimontii</name>
    <dbReference type="NCBI Taxonomy" id="2058152"/>
    <lineage>
        <taxon>Bacteria</taxon>
        <taxon>Pseudomonadati</taxon>
        <taxon>Pseudomonadota</taxon>
        <taxon>Gammaproteobacteria</taxon>
        <taxon>Enterobacterales</taxon>
        <taxon>Enterobacteriaceae</taxon>
        <taxon>Klebsiella/Raoultella group</taxon>
        <taxon>Klebsiella</taxon>
    </lineage>
</organism>
<protein>
    <submittedName>
        <fullName evidence="3">DNA/RNA non-specific endonuclease</fullName>
        <ecNumber evidence="3">3.1.30.2</ecNumber>
    </submittedName>
</protein>
<dbReference type="Pfam" id="PF01223">
    <property type="entry name" value="Endonuclease_NS"/>
    <property type="match status" value="1"/>
</dbReference>
<comment type="caution">
    <text evidence="3">The sequence shown here is derived from an EMBL/GenBank/DDBJ whole genome shotgun (WGS) entry which is preliminary data.</text>
</comment>